<evidence type="ECO:0000313" key="2">
    <source>
        <dbReference type="EMBL" id="MBM3317579.1"/>
    </source>
</evidence>
<accession>A0A938BM18</accession>
<evidence type="ECO:0000313" key="3">
    <source>
        <dbReference type="Proteomes" id="UP000748308"/>
    </source>
</evidence>
<name>A0A938BM18_UNCEI</name>
<feature type="transmembrane region" description="Helical" evidence="1">
    <location>
        <begin position="18"/>
        <end position="37"/>
    </location>
</feature>
<dbReference type="EMBL" id="VGIY01000147">
    <property type="protein sequence ID" value="MBM3317579.1"/>
    <property type="molecule type" value="Genomic_DNA"/>
</dbReference>
<keyword evidence="1" id="KW-0472">Membrane</keyword>
<organism evidence="2 3">
    <name type="scientific">Eiseniibacteriota bacterium</name>
    <dbReference type="NCBI Taxonomy" id="2212470"/>
    <lineage>
        <taxon>Bacteria</taxon>
        <taxon>Candidatus Eiseniibacteriota</taxon>
    </lineage>
</organism>
<keyword evidence="1" id="KW-0812">Transmembrane</keyword>
<gene>
    <name evidence="2" type="ORF">FJY75_06970</name>
</gene>
<dbReference type="AlphaFoldDB" id="A0A938BM18"/>
<comment type="caution">
    <text evidence="2">The sequence shown here is derived from an EMBL/GenBank/DDBJ whole genome shotgun (WGS) entry which is preliminary data.</text>
</comment>
<keyword evidence="1" id="KW-1133">Transmembrane helix</keyword>
<dbReference type="Proteomes" id="UP000748308">
    <property type="component" value="Unassembled WGS sequence"/>
</dbReference>
<feature type="transmembrane region" description="Helical" evidence="1">
    <location>
        <begin position="266"/>
        <end position="285"/>
    </location>
</feature>
<evidence type="ECO:0000256" key="1">
    <source>
        <dbReference type="SAM" id="Phobius"/>
    </source>
</evidence>
<sequence length="293" mass="32450">MSRFIRFVETFNSLDKRWIFLAVGVAVVTATIFRLTFPEIPTPMVRAIYDKVETLPVGSRVLLPFDYDPGSEPELQPMADAFVRQCAEKGLKMYFIALWPLGQSMVEGVINRVLLEEYPQLRYGEDYVDLGYKSGGEGVIAVILTDLKKLYTTDARGTNIEAIPMMAGIANIRGFDLILNVSAGYPGLKEWIQYAGTPGNIPTAGGCTAVQAPLLYPYHPDQMLGLMGGIKAAAEYEALMMEGYPKFAENKARYLTALTRMGPQTVAHLAIIFFIVAGNVAYQIMRRRKGAAR</sequence>
<protein>
    <submittedName>
        <fullName evidence="2">Uncharacterized protein</fullName>
    </submittedName>
</protein>
<proteinExistence type="predicted"/>
<reference evidence="2" key="1">
    <citation type="submission" date="2019-03" db="EMBL/GenBank/DDBJ databases">
        <title>Lake Tanganyika Metagenome-Assembled Genomes (MAGs).</title>
        <authorList>
            <person name="Tran P."/>
        </authorList>
    </citation>
    <scope>NUCLEOTIDE SEQUENCE</scope>
    <source>
        <strain evidence="2">M_DeepCast_400m_m2_100</strain>
    </source>
</reference>